<dbReference type="RefSeq" id="WP_084879241.1">
    <property type="nucleotide sequence ID" value="NZ_JAGGMY010000002.1"/>
</dbReference>
<dbReference type="Pfam" id="PF00126">
    <property type="entry name" value="HTH_1"/>
    <property type="match status" value="1"/>
</dbReference>
<dbReference type="GO" id="GO:0003700">
    <property type="term" value="F:DNA-binding transcription factor activity"/>
    <property type="evidence" value="ECO:0007669"/>
    <property type="project" value="InterPro"/>
</dbReference>
<protein>
    <submittedName>
        <fullName evidence="6">LysR family transcriptional regulator</fullName>
    </submittedName>
</protein>
<name>A0A1X1EKZ8_PANCY</name>
<dbReference type="AlphaFoldDB" id="A0A1X1EKZ8"/>
<dbReference type="PANTHER" id="PTHR30537">
    <property type="entry name" value="HTH-TYPE TRANSCRIPTIONAL REGULATOR"/>
    <property type="match status" value="1"/>
</dbReference>
<evidence type="ECO:0000259" key="5">
    <source>
        <dbReference type="PROSITE" id="PS50931"/>
    </source>
</evidence>
<keyword evidence="2" id="KW-0805">Transcription regulation</keyword>
<evidence type="ECO:0000256" key="1">
    <source>
        <dbReference type="ARBA" id="ARBA00009437"/>
    </source>
</evidence>
<dbReference type="PROSITE" id="PS50931">
    <property type="entry name" value="HTH_LYSR"/>
    <property type="match status" value="1"/>
</dbReference>
<dbReference type="Proteomes" id="UP000193749">
    <property type="component" value="Unassembled WGS sequence"/>
</dbReference>
<dbReference type="FunFam" id="1.10.10.10:FF:000001">
    <property type="entry name" value="LysR family transcriptional regulator"/>
    <property type="match status" value="1"/>
</dbReference>
<dbReference type="Pfam" id="PF03466">
    <property type="entry name" value="LysR_substrate"/>
    <property type="match status" value="1"/>
</dbReference>
<accession>A0A1X1EKZ8</accession>
<dbReference type="EMBL" id="MLJI01000002">
    <property type="protein sequence ID" value="ORM89523.1"/>
    <property type="molecule type" value="Genomic_DNA"/>
</dbReference>
<gene>
    <name evidence="6" type="ORF">HA50_23165</name>
</gene>
<keyword evidence="4" id="KW-0804">Transcription</keyword>
<comment type="caution">
    <text evidence="6">The sequence shown here is derived from an EMBL/GenBank/DDBJ whole genome shotgun (WGS) entry which is preliminary data.</text>
</comment>
<feature type="domain" description="HTH lysR-type" evidence="5">
    <location>
        <begin position="1"/>
        <end position="59"/>
    </location>
</feature>
<dbReference type="SUPFAM" id="SSF53850">
    <property type="entry name" value="Periplasmic binding protein-like II"/>
    <property type="match status" value="1"/>
</dbReference>
<organism evidence="6 7">
    <name type="scientific">Pantoea cypripedii</name>
    <name type="common">Pectobacterium cypripedii</name>
    <name type="synonym">Erwinia cypripedii</name>
    <dbReference type="NCBI Taxonomy" id="55209"/>
    <lineage>
        <taxon>Bacteria</taxon>
        <taxon>Pseudomonadati</taxon>
        <taxon>Pseudomonadota</taxon>
        <taxon>Gammaproteobacteria</taxon>
        <taxon>Enterobacterales</taxon>
        <taxon>Erwiniaceae</taxon>
        <taxon>Pantoea</taxon>
    </lineage>
</organism>
<dbReference type="InterPro" id="IPR036388">
    <property type="entry name" value="WH-like_DNA-bd_sf"/>
</dbReference>
<dbReference type="InterPro" id="IPR036390">
    <property type="entry name" value="WH_DNA-bd_sf"/>
</dbReference>
<evidence type="ECO:0000256" key="4">
    <source>
        <dbReference type="ARBA" id="ARBA00023163"/>
    </source>
</evidence>
<evidence type="ECO:0000313" key="7">
    <source>
        <dbReference type="Proteomes" id="UP000193749"/>
    </source>
</evidence>
<dbReference type="InterPro" id="IPR005119">
    <property type="entry name" value="LysR_subst-bd"/>
</dbReference>
<dbReference type="SUPFAM" id="SSF46785">
    <property type="entry name" value="Winged helix' DNA-binding domain"/>
    <property type="match status" value="1"/>
</dbReference>
<dbReference type="Gene3D" id="3.40.190.290">
    <property type="match status" value="1"/>
</dbReference>
<evidence type="ECO:0000256" key="3">
    <source>
        <dbReference type="ARBA" id="ARBA00023125"/>
    </source>
</evidence>
<dbReference type="InterPro" id="IPR000847">
    <property type="entry name" value="LysR_HTH_N"/>
</dbReference>
<dbReference type="CDD" id="cd08472">
    <property type="entry name" value="PBP2_CrgA_like_3"/>
    <property type="match status" value="1"/>
</dbReference>
<dbReference type="OrthoDB" id="9786526at2"/>
<proteinExistence type="inferred from homology"/>
<keyword evidence="7" id="KW-1185">Reference proteome</keyword>
<dbReference type="PANTHER" id="PTHR30537:SF72">
    <property type="entry name" value="LYSR FAMILY TRANSCRIPTIONAL REGULATOR"/>
    <property type="match status" value="1"/>
</dbReference>
<dbReference type="GO" id="GO:0006351">
    <property type="term" value="P:DNA-templated transcription"/>
    <property type="evidence" value="ECO:0007669"/>
    <property type="project" value="TreeGrafter"/>
</dbReference>
<evidence type="ECO:0000256" key="2">
    <source>
        <dbReference type="ARBA" id="ARBA00023015"/>
    </source>
</evidence>
<dbReference type="STRING" id="55209.HA50_23165"/>
<dbReference type="GO" id="GO:0043565">
    <property type="term" value="F:sequence-specific DNA binding"/>
    <property type="evidence" value="ECO:0007669"/>
    <property type="project" value="TreeGrafter"/>
</dbReference>
<sequence length="304" mass="33595">MDTVDLFKIFLRVAENGSFIRAAETLNRPASTISAAIRELESRLGTRLFHRTTRTVSLTHDGHAFYARCQVVVQDMEETENLFKPTSKEVTGKIRVDVPGRVGSRIIIPALKDFFTRHPGIQIELGVTDRSVNLAEEGIDCAVRVGRLNDSGMVSRCIGYLSIINVASEAYIAGCGELTSPGELNHYAAVGYASPTTGRRERWEWVQEGEILNADVNSQLTVNSAEAYIAACVAGLGIIQIPEYDVSDLLATGALRQVMTDFRPGSLPVNILYPHRRHLSRPLRLFTDWLTPLLQAKMCLLPAQ</sequence>
<dbReference type="InterPro" id="IPR058163">
    <property type="entry name" value="LysR-type_TF_proteobact-type"/>
</dbReference>
<reference evidence="6 7" key="1">
    <citation type="journal article" date="2017" name="Antonie Van Leeuwenhoek">
        <title>Phylogenomic resolution of the bacterial genus Pantoea and its relationship with Erwinia and Tatumella.</title>
        <authorList>
            <person name="Palmer M."/>
            <person name="Steenkamp E.T."/>
            <person name="Coetzee M.P."/>
            <person name="Chan W.Y."/>
            <person name="van Zyl E."/>
            <person name="De Maayer P."/>
            <person name="Coutinho T.A."/>
            <person name="Blom J."/>
            <person name="Smits T.H."/>
            <person name="Duffy B."/>
            <person name="Venter S.N."/>
        </authorList>
    </citation>
    <scope>NUCLEOTIDE SEQUENCE [LARGE SCALE GENOMIC DNA]</scope>
    <source>
        <strain evidence="6 7">LMG 2657</strain>
    </source>
</reference>
<dbReference type="Gene3D" id="1.10.10.10">
    <property type="entry name" value="Winged helix-like DNA-binding domain superfamily/Winged helix DNA-binding domain"/>
    <property type="match status" value="1"/>
</dbReference>
<evidence type="ECO:0000313" key="6">
    <source>
        <dbReference type="EMBL" id="ORM89523.1"/>
    </source>
</evidence>
<keyword evidence="3" id="KW-0238">DNA-binding</keyword>
<comment type="similarity">
    <text evidence="1">Belongs to the LysR transcriptional regulatory family.</text>
</comment>